<dbReference type="CDD" id="cd00383">
    <property type="entry name" value="trans_reg_C"/>
    <property type="match status" value="1"/>
</dbReference>
<accession>A0A0L8AQG1</accession>
<evidence type="ECO:0000256" key="3">
    <source>
        <dbReference type="ARBA" id="ARBA00023015"/>
    </source>
</evidence>
<dbReference type="PANTHER" id="PTHR48111:SF22">
    <property type="entry name" value="REGULATOR OF RPOS"/>
    <property type="match status" value="1"/>
</dbReference>
<proteinExistence type="predicted"/>
<dbReference type="InterPro" id="IPR036388">
    <property type="entry name" value="WH-like_DNA-bd_sf"/>
</dbReference>
<dbReference type="SMART" id="SM00448">
    <property type="entry name" value="REC"/>
    <property type="match status" value="1"/>
</dbReference>
<dbReference type="Gene3D" id="3.40.50.2300">
    <property type="match status" value="1"/>
</dbReference>
<dbReference type="GO" id="GO:0000156">
    <property type="term" value="F:phosphorelay response regulator activity"/>
    <property type="evidence" value="ECO:0007669"/>
    <property type="project" value="TreeGrafter"/>
</dbReference>
<dbReference type="Proteomes" id="UP000036908">
    <property type="component" value="Unassembled WGS sequence"/>
</dbReference>
<dbReference type="FunFam" id="1.10.10.10:FF:000005">
    <property type="entry name" value="Two-component system response regulator"/>
    <property type="match status" value="1"/>
</dbReference>
<keyword evidence="1 6" id="KW-0597">Phosphoprotein</keyword>
<evidence type="ECO:0000313" key="10">
    <source>
        <dbReference type="EMBL" id="KOF04559.1"/>
    </source>
</evidence>
<organism evidence="10 11">
    <name type="scientific">Roseivirga seohaensis subsp. aquiponti</name>
    <dbReference type="NCBI Taxonomy" id="1566026"/>
    <lineage>
        <taxon>Bacteria</taxon>
        <taxon>Pseudomonadati</taxon>
        <taxon>Bacteroidota</taxon>
        <taxon>Cytophagia</taxon>
        <taxon>Cytophagales</taxon>
        <taxon>Roseivirgaceae</taxon>
        <taxon>Roseivirga</taxon>
    </lineage>
</organism>
<feature type="DNA-binding region" description="OmpR/PhoB-type" evidence="7">
    <location>
        <begin position="124"/>
        <end position="222"/>
    </location>
</feature>
<dbReference type="SMART" id="SM00862">
    <property type="entry name" value="Trans_reg_C"/>
    <property type="match status" value="1"/>
</dbReference>
<dbReference type="PANTHER" id="PTHR48111">
    <property type="entry name" value="REGULATOR OF RPOS"/>
    <property type="match status" value="1"/>
</dbReference>
<feature type="domain" description="OmpR/PhoB-type" evidence="9">
    <location>
        <begin position="124"/>
        <end position="222"/>
    </location>
</feature>
<dbReference type="GO" id="GO:0032993">
    <property type="term" value="C:protein-DNA complex"/>
    <property type="evidence" value="ECO:0007669"/>
    <property type="project" value="TreeGrafter"/>
</dbReference>
<sequence length="227" mass="26035">MKILLIEDEVKLGNFLVKGLEEEGYSVAHEINGSEALETAATNDFDLILLDIMLPGQNGFEVLKNMREFSIHTPIIFMSALNESEHVIKGLDLGAIDYVKKPFDFEELKARVRNVQRKFGSTRASILQVKDLKVDLIKREVTRADQLIELSKREFSILELLLSNTNRVLSKSEITQKIWNINFDRGSNVVEVHMHQLRKKIDFDFEPKLIETQVGYGYKIQGELIKS</sequence>
<dbReference type="SUPFAM" id="SSF52172">
    <property type="entry name" value="CheY-like"/>
    <property type="match status" value="1"/>
</dbReference>
<dbReference type="Pfam" id="PF00072">
    <property type="entry name" value="Response_reg"/>
    <property type="match status" value="1"/>
</dbReference>
<feature type="domain" description="Response regulatory" evidence="8">
    <location>
        <begin position="2"/>
        <end position="116"/>
    </location>
</feature>
<dbReference type="RefSeq" id="WP_053221709.1">
    <property type="nucleotide sequence ID" value="NZ_JSVA01000001.1"/>
</dbReference>
<evidence type="ECO:0000313" key="11">
    <source>
        <dbReference type="Proteomes" id="UP000036908"/>
    </source>
</evidence>
<dbReference type="PROSITE" id="PS50110">
    <property type="entry name" value="RESPONSE_REGULATORY"/>
    <property type="match status" value="1"/>
</dbReference>
<keyword evidence="4 7" id="KW-0238">DNA-binding</keyword>
<dbReference type="InterPro" id="IPR011006">
    <property type="entry name" value="CheY-like_superfamily"/>
</dbReference>
<gene>
    <name evidence="10" type="ORF">OB69_00410</name>
</gene>
<dbReference type="EMBL" id="JSVA01000001">
    <property type="protein sequence ID" value="KOF04559.1"/>
    <property type="molecule type" value="Genomic_DNA"/>
</dbReference>
<evidence type="ECO:0000256" key="5">
    <source>
        <dbReference type="ARBA" id="ARBA00023163"/>
    </source>
</evidence>
<reference evidence="11" key="1">
    <citation type="submission" date="2014-11" db="EMBL/GenBank/DDBJ databases">
        <title>Genome sequencing of Roseivirga sp. D-25.</title>
        <authorList>
            <person name="Selvaratnam C."/>
            <person name="Thevarajoo S."/>
            <person name="Goh K.M."/>
            <person name="Eee R."/>
            <person name="Chan K.-G."/>
            <person name="Chong C.S."/>
        </authorList>
    </citation>
    <scope>NUCLEOTIDE SEQUENCE [LARGE SCALE GENOMIC DNA]</scope>
    <source>
        <strain evidence="11">D-25</strain>
    </source>
</reference>
<evidence type="ECO:0000256" key="2">
    <source>
        <dbReference type="ARBA" id="ARBA00023012"/>
    </source>
</evidence>
<keyword evidence="2" id="KW-0902">Two-component regulatory system</keyword>
<dbReference type="GO" id="GO:0005829">
    <property type="term" value="C:cytosol"/>
    <property type="evidence" value="ECO:0007669"/>
    <property type="project" value="TreeGrafter"/>
</dbReference>
<name>A0A0L8AQG1_9BACT</name>
<comment type="caution">
    <text evidence="10">The sequence shown here is derived from an EMBL/GenBank/DDBJ whole genome shotgun (WGS) entry which is preliminary data.</text>
</comment>
<feature type="modified residue" description="4-aspartylphosphate" evidence="6">
    <location>
        <position position="51"/>
    </location>
</feature>
<evidence type="ECO:0000259" key="8">
    <source>
        <dbReference type="PROSITE" id="PS50110"/>
    </source>
</evidence>
<keyword evidence="11" id="KW-1185">Reference proteome</keyword>
<dbReference type="Pfam" id="PF00486">
    <property type="entry name" value="Trans_reg_C"/>
    <property type="match status" value="1"/>
</dbReference>
<dbReference type="InterPro" id="IPR039420">
    <property type="entry name" value="WalR-like"/>
</dbReference>
<dbReference type="GO" id="GO:0006355">
    <property type="term" value="P:regulation of DNA-templated transcription"/>
    <property type="evidence" value="ECO:0007669"/>
    <property type="project" value="InterPro"/>
</dbReference>
<evidence type="ECO:0000256" key="6">
    <source>
        <dbReference type="PROSITE-ProRule" id="PRU00169"/>
    </source>
</evidence>
<dbReference type="AlphaFoldDB" id="A0A0L8AQG1"/>
<keyword evidence="3" id="KW-0805">Transcription regulation</keyword>
<evidence type="ECO:0000256" key="1">
    <source>
        <dbReference type="ARBA" id="ARBA00022553"/>
    </source>
</evidence>
<dbReference type="Gene3D" id="6.10.250.690">
    <property type="match status" value="1"/>
</dbReference>
<dbReference type="Gene3D" id="1.10.10.10">
    <property type="entry name" value="Winged helix-like DNA-binding domain superfamily/Winged helix DNA-binding domain"/>
    <property type="match status" value="1"/>
</dbReference>
<keyword evidence="5" id="KW-0804">Transcription</keyword>
<dbReference type="GO" id="GO:0000976">
    <property type="term" value="F:transcription cis-regulatory region binding"/>
    <property type="evidence" value="ECO:0007669"/>
    <property type="project" value="TreeGrafter"/>
</dbReference>
<dbReference type="OrthoDB" id="5343479at2"/>
<dbReference type="InterPro" id="IPR001789">
    <property type="entry name" value="Sig_transdc_resp-reg_receiver"/>
</dbReference>
<evidence type="ECO:0000259" key="9">
    <source>
        <dbReference type="PROSITE" id="PS51755"/>
    </source>
</evidence>
<dbReference type="PROSITE" id="PS51755">
    <property type="entry name" value="OMPR_PHOB"/>
    <property type="match status" value="1"/>
</dbReference>
<dbReference type="InterPro" id="IPR001867">
    <property type="entry name" value="OmpR/PhoB-type_DNA-bd"/>
</dbReference>
<protein>
    <submittedName>
        <fullName evidence="10">Transcriptional regulator</fullName>
    </submittedName>
</protein>
<dbReference type="PATRIC" id="fig|1566026.4.peg.86"/>
<evidence type="ECO:0000256" key="4">
    <source>
        <dbReference type="ARBA" id="ARBA00023125"/>
    </source>
</evidence>
<evidence type="ECO:0000256" key="7">
    <source>
        <dbReference type="PROSITE-ProRule" id="PRU01091"/>
    </source>
</evidence>